<feature type="compositionally biased region" description="Low complexity" evidence="4">
    <location>
        <begin position="1263"/>
        <end position="1276"/>
    </location>
</feature>
<organism evidence="6 7">
    <name type="scientific">Porcisia hertigi</name>
    <dbReference type="NCBI Taxonomy" id="2761500"/>
    <lineage>
        <taxon>Eukaryota</taxon>
        <taxon>Discoba</taxon>
        <taxon>Euglenozoa</taxon>
        <taxon>Kinetoplastea</taxon>
        <taxon>Metakinetoplastina</taxon>
        <taxon>Trypanosomatida</taxon>
        <taxon>Trypanosomatidae</taxon>
        <taxon>Leishmaniinae</taxon>
        <taxon>Porcisia</taxon>
    </lineage>
</organism>
<dbReference type="InterPro" id="IPR003593">
    <property type="entry name" value="AAA+_ATPase"/>
</dbReference>
<dbReference type="GeneID" id="94291475"/>
<dbReference type="CDD" id="cd18140">
    <property type="entry name" value="HLD_clamp_RFC"/>
    <property type="match status" value="1"/>
</dbReference>
<evidence type="ECO:0000256" key="4">
    <source>
        <dbReference type="SAM" id="MobiDB-lite"/>
    </source>
</evidence>
<dbReference type="OrthoDB" id="2195431at2759"/>
<evidence type="ECO:0000256" key="1">
    <source>
        <dbReference type="ARBA" id="ARBA00022705"/>
    </source>
</evidence>
<evidence type="ECO:0000256" key="3">
    <source>
        <dbReference type="ARBA" id="ARBA00022840"/>
    </source>
</evidence>
<dbReference type="RefSeq" id="XP_067758073.1">
    <property type="nucleotide sequence ID" value="XM_067901398.1"/>
</dbReference>
<gene>
    <name evidence="6" type="ORF">JKF63_05439</name>
</gene>
<dbReference type="InterPro" id="IPR027417">
    <property type="entry name" value="P-loop_NTPase"/>
</dbReference>
<dbReference type="PANTHER" id="PTHR23389:SF3">
    <property type="entry name" value="CHROMOSOME TRANSMISSION FIDELITY PROTEIN 18 HOMOLOG"/>
    <property type="match status" value="1"/>
</dbReference>
<dbReference type="SMART" id="SM00382">
    <property type="entry name" value="AAA"/>
    <property type="match status" value="1"/>
</dbReference>
<feature type="compositionally biased region" description="Polar residues" evidence="4">
    <location>
        <begin position="22"/>
        <end position="43"/>
    </location>
</feature>
<feature type="region of interest" description="Disordered" evidence="4">
    <location>
        <begin position="489"/>
        <end position="526"/>
    </location>
</feature>
<feature type="region of interest" description="Disordered" evidence="4">
    <location>
        <begin position="1070"/>
        <end position="1097"/>
    </location>
</feature>
<evidence type="ECO:0000313" key="7">
    <source>
        <dbReference type="Proteomes" id="UP000674318"/>
    </source>
</evidence>
<feature type="compositionally biased region" description="Low complexity" evidence="4">
    <location>
        <begin position="1070"/>
        <end position="1079"/>
    </location>
</feature>
<dbReference type="InterPro" id="IPR003959">
    <property type="entry name" value="ATPase_AAA_core"/>
</dbReference>
<feature type="compositionally biased region" description="Gly residues" evidence="4">
    <location>
        <begin position="1080"/>
        <end position="1090"/>
    </location>
</feature>
<reference evidence="6 7" key="1">
    <citation type="submission" date="2021-02" db="EMBL/GenBank/DDBJ databases">
        <title>Porcisia hertigi Genome sequencing and assembly.</title>
        <authorList>
            <person name="Almutairi H."/>
            <person name="Gatherer D."/>
        </authorList>
    </citation>
    <scope>NUCLEOTIDE SEQUENCE [LARGE SCALE GENOMIC DNA]</scope>
    <source>
        <strain evidence="6 7">C119</strain>
    </source>
</reference>
<dbReference type="GO" id="GO:0005634">
    <property type="term" value="C:nucleus"/>
    <property type="evidence" value="ECO:0007669"/>
    <property type="project" value="TreeGrafter"/>
</dbReference>
<feature type="region of interest" description="Disordered" evidence="4">
    <location>
        <begin position="1205"/>
        <end position="1297"/>
    </location>
</feature>
<dbReference type="InterPro" id="IPR047854">
    <property type="entry name" value="RFC_lid"/>
</dbReference>
<evidence type="ECO:0000256" key="2">
    <source>
        <dbReference type="ARBA" id="ARBA00022741"/>
    </source>
</evidence>
<protein>
    <recommendedName>
        <fullName evidence="5">AAA+ ATPase domain-containing protein</fullName>
    </recommendedName>
</protein>
<dbReference type="Pfam" id="PF00004">
    <property type="entry name" value="AAA"/>
    <property type="match status" value="1"/>
</dbReference>
<feature type="domain" description="AAA+ ATPase" evidence="5">
    <location>
        <begin position="434"/>
        <end position="612"/>
    </location>
</feature>
<dbReference type="GO" id="GO:0005524">
    <property type="term" value="F:ATP binding"/>
    <property type="evidence" value="ECO:0007669"/>
    <property type="project" value="UniProtKB-KW"/>
</dbReference>
<keyword evidence="3" id="KW-0067">ATP-binding</keyword>
<dbReference type="Gene3D" id="3.40.50.300">
    <property type="entry name" value="P-loop containing nucleotide triphosphate hydrolases"/>
    <property type="match status" value="1"/>
</dbReference>
<comment type="caution">
    <text evidence="6">The sequence shown here is derived from an EMBL/GenBank/DDBJ whole genome shotgun (WGS) entry which is preliminary data.</text>
</comment>
<keyword evidence="2" id="KW-0547">Nucleotide-binding</keyword>
<dbReference type="GO" id="GO:0016887">
    <property type="term" value="F:ATP hydrolysis activity"/>
    <property type="evidence" value="ECO:0007669"/>
    <property type="project" value="InterPro"/>
</dbReference>
<dbReference type="EMBL" id="JAFJZO010000017">
    <property type="protein sequence ID" value="KAG5508184.1"/>
    <property type="molecule type" value="Genomic_DNA"/>
</dbReference>
<dbReference type="SUPFAM" id="SSF52540">
    <property type="entry name" value="P-loop containing nucleoside triphosphate hydrolases"/>
    <property type="match status" value="1"/>
</dbReference>
<dbReference type="GO" id="GO:0006260">
    <property type="term" value="P:DNA replication"/>
    <property type="evidence" value="ECO:0007669"/>
    <property type="project" value="UniProtKB-KW"/>
</dbReference>
<keyword evidence="7" id="KW-1185">Reference proteome</keyword>
<proteinExistence type="predicted"/>
<keyword evidence="1" id="KW-0235">DNA replication</keyword>
<sequence length="1324" mass="141539">MDFEEAWQEAVREEEQQRQQAKTATTHSDVQASLSFSHASSVTPEVGGTIDCGTRAYDKQQQQQTGAGGCGHHNCGAGDDEYNEFSDEDLLQSVPFANDAAVMPAVGHLDPLAPVVDGVTTPTISMSNSNVPRATALAAPVDMPSPALSSTALRGVLEFPPLGASSFLLRGDNGQVCWVTTSGAHARAAPLGQSSGERKIPQPPDHPSSHEVAVVGVGATDAEDVLDNLGEGKGTAPLSCSGVVLQLSDEDEDDMSRAAMPYGERRANDPTGFFRDGVNVRSMLREIYAEEMKEKRQRQQRVEHEEGGRDAQRVLVNRSCSEREAPSAVDEVIDDEEKERRRLVGPARQCRATAAGAAARPRPSPVNFSDGELWVTKYSPKLFREVLSDETINLQLLQWLKSWDAYVFPDDTPSAAKGAPTAAAGSIPTASPPAERIAVLTGPPGVGKTTLVHVLAAHCGYEVIEVNASVERTASRLEALIRTAVSAAGPAPGGRLRRSTASPDFAGTTVSAPAHGEAFDEKKGGSGAASVTAMTSAASSPKSSFSLVHHLLRPKCLVIDEMDGIASSSVAAYLVQQSLHRPVFCLCNDLYVPSLRPLRQRCSHVYHMPPIRPQRLLTRLEEIARREGATMFDSMVLSELITSSGGDVRSCLNGMQFISSFVHHQQRLEAGAGESSSAAAVPAAPVASRHAITELIRRMQGKDTRAALRDCWQLLFTRPDRNKAVQLLKQECGIDYDAFVEAAAAQHTRSIVSTRRPVGQGKGIGVPGGGGSVVTQAVTGREEEVALARAAAQPIARGFRVDPGYLYTAQKLSRCPDNSGLVDGLQESYLDRPYTDYGFSRTSATADSFSNQDVTVAAAFRQPGMMGTAERLYQVTALTCFVHCSTAARGGGRIEFPREQATLRRLQSEAQHIFQRFREGCRPHIATFLSGDEMASTDVAPMLIRCLFDRSLRLPAHAISSFSRLPPTDQRLLQTSVVRHVEYGLDYQRDRQYTPSPAADTVAAAEAPLSSTGLLAALNVGDEAPWRLTPELDKLVIGVVRPMEHALVGRGGGGYRGSFFSRSSRIGGSGHGFPASGTSSRGGGGGGGGSSSSSSSTSVLSRALPLASVMMPMRNEVRQILSGEISQYRVMQSMERLKRQSQQLGMEQQPVLDSSTSALERGLKRQRADSDSSAAAVSSTLVHKGDAAVPRDMFPVRHATVEVDAPADKRSRTDALTAESSPTTTATTVRRDFFGRPILSTDTGLTATSSTGRAARGDRGRARTTSTATSALSSRAPPSSEDAGQGSLPRPKTPHHPTMNACVRYVYQDGSTNAVKMPATFADF</sequence>
<feature type="region of interest" description="Disordered" evidence="4">
    <location>
        <begin position="188"/>
        <end position="210"/>
    </location>
</feature>
<evidence type="ECO:0000259" key="5">
    <source>
        <dbReference type="SMART" id="SM00382"/>
    </source>
</evidence>
<evidence type="ECO:0000313" key="6">
    <source>
        <dbReference type="EMBL" id="KAG5508184.1"/>
    </source>
</evidence>
<feature type="compositionally biased region" description="Low complexity" evidence="4">
    <location>
        <begin position="1217"/>
        <end position="1228"/>
    </location>
</feature>
<dbReference type="KEGG" id="phet:94291475"/>
<dbReference type="Gene3D" id="1.10.8.60">
    <property type="match status" value="1"/>
</dbReference>
<name>A0A836IA32_9TRYP</name>
<dbReference type="PANTHER" id="PTHR23389">
    <property type="entry name" value="CHROMOSOME TRANSMISSION FIDELITY FACTOR 18"/>
    <property type="match status" value="1"/>
</dbReference>
<accession>A0A836IA32</accession>
<dbReference type="GO" id="GO:0003677">
    <property type="term" value="F:DNA binding"/>
    <property type="evidence" value="ECO:0007669"/>
    <property type="project" value="TreeGrafter"/>
</dbReference>
<feature type="region of interest" description="Disordered" evidence="4">
    <location>
        <begin position="1"/>
        <end position="50"/>
    </location>
</feature>
<dbReference type="Proteomes" id="UP000674318">
    <property type="component" value="Chromosome 17"/>
</dbReference>